<dbReference type="Pfam" id="PF01734">
    <property type="entry name" value="Patatin"/>
    <property type="match status" value="1"/>
</dbReference>
<dbReference type="Proteomes" id="UP000749040">
    <property type="component" value="Unassembled WGS sequence"/>
</dbReference>
<feature type="domain" description="PNPLA" evidence="6">
    <location>
        <begin position="13"/>
        <end position="183"/>
    </location>
</feature>
<feature type="compositionally biased region" description="Low complexity" evidence="5">
    <location>
        <begin position="288"/>
        <end position="314"/>
    </location>
</feature>
<evidence type="ECO:0000256" key="4">
    <source>
        <dbReference type="PROSITE-ProRule" id="PRU01161"/>
    </source>
</evidence>
<dbReference type="EMBL" id="JADKYB010000031">
    <property type="protein sequence ID" value="MBM9510072.1"/>
    <property type="molecule type" value="Genomic_DNA"/>
</dbReference>
<feature type="region of interest" description="Disordered" evidence="5">
    <location>
        <begin position="283"/>
        <end position="314"/>
    </location>
</feature>
<evidence type="ECO:0000313" key="7">
    <source>
        <dbReference type="EMBL" id="MBM9510072.1"/>
    </source>
</evidence>
<feature type="active site" description="Proton acceptor" evidence="4">
    <location>
        <position position="170"/>
    </location>
</feature>
<proteinExistence type="predicted"/>
<feature type="short sequence motif" description="DGA/G" evidence="4">
    <location>
        <begin position="170"/>
        <end position="172"/>
    </location>
</feature>
<dbReference type="InterPro" id="IPR050301">
    <property type="entry name" value="NTE"/>
</dbReference>
<dbReference type="InterPro" id="IPR016035">
    <property type="entry name" value="Acyl_Trfase/lysoPLipase"/>
</dbReference>
<name>A0ABS2U406_9ACTN</name>
<keyword evidence="8" id="KW-1185">Reference proteome</keyword>
<evidence type="ECO:0000256" key="3">
    <source>
        <dbReference type="ARBA" id="ARBA00023098"/>
    </source>
</evidence>
<feature type="active site" description="Nucleophile" evidence="4">
    <location>
        <position position="46"/>
    </location>
</feature>
<keyword evidence="3 4" id="KW-0443">Lipid metabolism</keyword>
<evidence type="ECO:0000256" key="5">
    <source>
        <dbReference type="SAM" id="MobiDB-lite"/>
    </source>
</evidence>
<protein>
    <submittedName>
        <fullName evidence="7">Patatin-like phospholipase family protein</fullName>
    </submittedName>
</protein>
<gene>
    <name evidence="7" type="ORF">ITX44_37045</name>
</gene>
<keyword evidence="1 4" id="KW-0378">Hydrolase</keyword>
<feature type="short sequence motif" description="GXSXG" evidence="4">
    <location>
        <begin position="44"/>
        <end position="48"/>
    </location>
</feature>
<organism evidence="7 8">
    <name type="scientific">Actinacidiphila acididurans</name>
    <dbReference type="NCBI Taxonomy" id="2784346"/>
    <lineage>
        <taxon>Bacteria</taxon>
        <taxon>Bacillati</taxon>
        <taxon>Actinomycetota</taxon>
        <taxon>Actinomycetes</taxon>
        <taxon>Kitasatosporales</taxon>
        <taxon>Streptomycetaceae</taxon>
        <taxon>Actinacidiphila</taxon>
    </lineage>
</organism>
<comment type="caution">
    <text evidence="7">The sequence shown here is derived from an EMBL/GenBank/DDBJ whole genome shotgun (WGS) entry which is preliminary data.</text>
</comment>
<dbReference type="InterPro" id="IPR002641">
    <property type="entry name" value="PNPLA_dom"/>
</dbReference>
<evidence type="ECO:0000256" key="1">
    <source>
        <dbReference type="ARBA" id="ARBA00022801"/>
    </source>
</evidence>
<evidence type="ECO:0000313" key="8">
    <source>
        <dbReference type="Proteomes" id="UP000749040"/>
    </source>
</evidence>
<dbReference type="PANTHER" id="PTHR14226:SF29">
    <property type="entry name" value="NEUROPATHY TARGET ESTERASE SWS"/>
    <property type="match status" value="1"/>
</dbReference>
<evidence type="ECO:0000259" key="6">
    <source>
        <dbReference type="PROSITE" id="PS51635"/>
    </source>
</evidence>
<dbReference type="Gene3D" id="3.40.1090.10">
    <property type="entry name" value="Cytosolic phospholipase A2 catalytic domain"/>
    <property type="match status" value="2"/>
</dbReference>
<dbReference type="PROSITE" id="PS51635">
    <property type="entry name" value="PNPLA"/>
    <property type="match status" value="1"/>
</dbReference>
<keyword evidence="2 4" id="KW-0442">Lipid degradation</keyword>
<accession>A0ABS2U406</accession>
<reference evidence="7 8" key="1">
    <citation type="submission" date="2021-01" db="EMBL/GenBank/DDBJ databases">
        <title>Streptomyces acididurans sp. nov., isolated from a peat swamp forest soil.</title>
        <authorList>
            <person name="Chantavorakit T."/>
            <person name="Duangmal K."/>
        </authorList>
    </citation>
    <scope>NUCLEOTIDE SEQUENCE [LARGE SCALE GENOMIC DNA]</scope>
    <source>
        <strain evidence="7 8">KK5PA1</strain>
    </source>
</reference>
<evidence type="ECO:0000256" key="2">
    <source>
        <dbReference type="ARBA" id="ARBA00022963"/>
    </source>
</evidence>
<sequence>MDDTSHQAPRRAFVLGGGGALGAHEVGMLKALFACGVGPDLVLGTSVGAINGAAVAAEPSQAAVERLVDLWTGLGRAGVFTGSLVGRLSTAVRSGTHVYTAAPLRTLLDSHLPVAGIEDLTLPFQCVAASIEHAKEHWFTAGPLVEAVLASCAVPGLLPPVELGGEHFVDGGLVNSIPVGRAVALGAQEVYVLQVGRVEHPLRPPRLPWEVAMVAFEIARRHRFARDMADLPPGVAVHVLPSGSAPAETSGTWKQLRHRTFGQTADRIERAYAASSRYLEKVLDSADSRTSGSSASGSTSGSGSSASDSSDGRR</sequence>
<feature type="short sequence motif" description="GXGXXG" evidence="4">
    <location>
        <begin position="17"/>
        <end position="22"/>
    </location>
</feature>
<dbReference type="SUPFAM" id="SSF52151">
    <property type="entry name" value="FabD/lysophospholipase-like"/>
    <property type="match status" value="1"/>
</dbReference>
<dbReference type="PANTHER" id="PTHR14226">
    <property type="entry name" value="NEUROPATHY TARGET ESTERASE/SWISS CHEESE D.MELANOGASTER"/>
    <property type="match status" value="1"/>
</dbReference>
<dbReference type="RefSeq" id="WP_205363745.1">
    <property type="nucleotide sequence ID" value="NZ_JADKYB010000031.1"/>
</dbReference>